<evidence type="ECO:0000256" key="1">
    <source>
        <dbReference type="ARBA" id="ARBA00009995"/>
    </source>
</evidence>
<dbReference type="Pfam" id="PF00201">
    <property type="entry name" value="UDPGT"/>
    <property type="match status" value="1"/>
</dbReference>
<protein>
    <recommendedName>
        <fullName evidence="6">Glycosyltransferase</fullName>
    </recommendedName>
</protein>
<keyword evidence="5" id="KW-1185">Reference proteome</keyword>
<dbReference type="GO" id="GO:0080043">
    <property type="term" value="F:quercetin 3-O-glucosyltransferase activity"/>
    <property type="evidence" value="ECO:0007669"/>
    <property type="project" value="TreeGrafter"/>
</dbReference>
<dbReference type="InterPro" id="IPR002213">
    <property type="entry name" value="UDP_glucos_trans"/>
</dbReference>
<keyword evidence="2" id="KW-0328">Glycosyltransferase</keyword>
<accession>A0AAQ3TIY7</accession>
<sequence>MATPAKKPHLVFFPFPAQGHVTPAFHLASLLHHLHGFDVTFVHTEHNRRRLLRARGADALAGSPGFRFVAVPDGLPASDEDAAQDMTALLLSLPTLVPHFKELVLSDELLASTASCCLLVSDVVPVQRAAKEIGLPCASFWTSSASFFMACHQFPQLAAKGLLPLKDAEQLRNGYLESTVVDWVPGMPKMRLKDFPSFIRTTDPDDAIIALTVSTVECHRTVPSAVIFHTFDELESQVLREMSAILPPIYTIGPLPLLLRQAAGAGDGPAAVDMSGSTSLSKENRACLDWLDGKRANSVVFVSFGSIVKLTNEQVVELAWGLANSGCGFLWVIRSDQQRPVLPPEFLAATEGRGCVTSWCPQPGVLRHAAVGAFLTHCGWNLMLESVSAGVPLLCWPGAADQQTNCWLACTGLRIGVEIGEDPRREDVELAIRQVMGGDDRGEELRTSATEWKEKAALATKPGGSSWVNLERLVNEVLTPLMHKP</sequence>
<evidence type="ECO:0008006" key="6">
    <source>
        <dbReference type="Google" id="ProtNLM"/>
    </source>
</evidence>
<comment type="similarity">
    <text evidence="1">Belongs to the UDP-glycosyltransferase family.</text>
</comment>
<dbReference type="SUPFAM" id="SSF53756">
    <property type="entry name" value="UDP-Glycosyltransferase/glycogen phosphorylase"/>
    <property type="match status" value="1"/>
</dbReference>
<dbReference type="Proteomes" id="UP001341281">
    <property type="component" value="Chromosome 05"/>
</dbReference>
<evidence type="ECO:0000313" key="5">
    <source>
        <dbReference type="Proteomes" id="UP001341281"/>
    </source>
</evidence>
<gene>
    <name evidence="4" type="ORF">U9M48_023039</name>
</gene>
<dbReference type="PANTHER" id="PTHR11926:SF1498">
    <property type="entry name" value="GLYCOSYLTRANSFERASE"/>
    <property type="match status" value="1"/>
</dbReference>
<keyword evidence="3" id="KW-0808">Transferase</keyword>
<dbReference type="EMBL" id="CP144749">
    <property type="protein sequence ID" value="WVZ74924.1"/>
    <property type="molecule type" value="Genomic_DNA"/>
</dbReference>
<evidence type="ECO:0000256" key="2">
    <source>
        <dbReference type="ARBA" id="ARBA00022676"/>
    </source>
</evidence>
<dbReference type="FunFam" id="3.40.50.2000:FF:000056">
    <property type="entry name" value="Glycosyltransferase"/>
    <property type="match status" value="1"/>
</dbReference>
<dbReference type="Gene3D" id="3.40.50.2000">
    <property type="entry name" value="Glycogen Phosphorylase B"/>
    <property type="match status" value="2"/>
</dbReference>
<dbReference type="GO" id="GO:0080044">
    <property type="term" value="F:quercetin 7-O-glucosyltransferase activity"/>
    <property type="evidence" value="ECO:0007669"/>
    <property type="project" value="TreeGrafter"/>
</dbReference>
<evidence type="ECO:0000256" key="3">
    <source>
        <dbReference type="ARBA" id="ARBA00022679"/>
    </source>
</evidence>
<reference evidence="4 5" key="1">
    <citation type="submission" date="2024-02" db="EMBL/GenBank/DDBJ databases">
        <title>High-quality chromosome-scale genome assembly of Pensacola bahiagrass (Paspalum notatum Flugge var. saurae).</title>
        <authorList>
            <person name="Vega J.M."/>
            <person name="Podio M."/>
            <person name="Orjuela J."/>
            <person name="Siena L.A."/>
            <person name="Pessino S.C."/>
            <person name="Combes M.C."/>
            <person name="Mariac C."/>
            <person name="Albertini E."/>
            <person name="Pupilli F."/>
            <person name="Ortiz J.P.A."/>
            <person name="Leblanc O."/>
        </authorList>
    </citation>
    <scope>NUCLEOTIDE SEQUENCE [LARGE SCALE GENOMIC DNA]</scope>
    <source>
        <strain evidence="4">R1</strain>
        <tissue evidence="4">Leaf</tissue>
    </source>
</reference>
<dbReference type="FunFam" id="3.40.50.2000:FF:000065">
    <property type="entry name" value="Glycosyltransferase"/>
    <property type="match status" value="1"/>
</dbReference>
<proteinExistence type="inferred from homology"/>
<dbReference type="CDD" id="cd03784">
    <property type="entry name" value="GT1_Gtf-like"/>
    <property type="match status" value="1"/>
</dbReference>
<organism evidence="4 5">
    <name type="scientific">Paspalum notatum var. saurae</name>
    <dbReference type="NCBI Taxonomy" id="547442"/>
    <lineage>
        <taxon>Eukaryota</taxon>
        <taxon>Viridiplantae</taxon>
        <taxon>Streptophyta</taxon>
        <taxon>Embryophyta</taxon>
        <taxon>Tracheophyta</taxon>
        <taxon>Spermatophyta</taxon>
        <taxon>Magnoliopsida</taxon>
        <taxon>Liliopsida</taxon>
        <taxon>Poales</taxon>
        <taxon>Poaceae</taxon>
        <taxon>PACMAD clade</taxon>
        <taxon>Panicoideae</taxon>
        <taxon>Andropogonodae</taxon>
        <taxon>Paspaleae</taxon>
        <taxon>Paspalinae</taxon>
        <taxon>Paspalum</taxon>
    </lineage>
</organism>
<name>A0AAQ3TIY7_PASNO</name>
<evidence type="ECO:0000313" key="4">
    <source>
        <dbReference type="EMBL" id="WVZ74924.1"/>
    </source>
</evidence>
<dbReference type="PANTHER" id="PTHR11926">
    <property type="entry name" value="GLUCOSYL/GLUCURONOSYL TRANSFERASES"/>
    <property type="match status" value="1"/>
</dbReference>
<dbReference type="AlphaFoldDB" id="A0AAQ3TIY7"/>